<reference evidence="4 5" key="1">
    <citation type="submission" date="2023-04" db="EMBL/GenBank/DDBJ databases">
        <title>The genome sequence of Polyangium sorediatum DSM14670.</title>
        <authorList>
            <person name="Zhang X."/>
        </authorList>
    </citation>
    <scope>NUCLEOTIDE SEQUENCE [LARGE SCALE GENOMIC DNA]</scope>
    <source>
        <strain evidence="4 5">DSM 14670</strain>
    </source>
</reference>
<accession>A0ABT6PBP1</accession>
<dbReference type="SUPFAM" id="SSF46689">
    <property type="entry name" value="Homeodomain-like"/>
    <property type="match status" value="1"/>
</dbReference>
<feature type="DNA-binding region" description="H-T-H motif" evidence="2">
    <location>
        <begin position="167"/>
        <end position="186"/>
    </location>
</feature>
<protein>
    <submittedName>
        <fullName evidence="4">TetR/AcrR family transcriptional regulator</fullName>
    </submittedName>
</protein>
<evidence type="ECO:0000256" key="1">
    <source>
        <dbReference type="ARBA" id="ARBA00023125"/>
    </source>
</evidence>
<dbReference type="PROSITE" id="PS50977">
    <property type="entry name" value="HTH_TETR_2"/>
    <property type="match status" value="1"/>
</dbReference>
<evidence type="ECO:0000259" key="3">
    <source>
        <dbReference type="PROSITE" id="PS50977"/>
    </source>
</evidence>
<dbReference type="InterPro" id="IPR009057">
    <property type="entry name" value="Homeodomain-like_sf"/>
</dbReference>
<dbReference type="InterPro" id="IPR036271">
    <property type="entry name" value="Tet_transcr_reg_TetR-rel_C_sf"/>
</dbReference>
<feature type="domain" description="HTH tetR-type" evidence="3">
    <location>
        <begin position="144"/>
        <end position="204"/>
    </location>
</feature>
<dbReference type="Pfam" id="PF17937">
    <property type="entry name" value="TetR_C_28"/>
    <property type="match status" value="1"/>
</dbReference>
<dbReference type="InterPro" id="IPR041479">
    <property type="entry name" value="TetR_CgmR_C"/>
</dbReference>
<evidence type="ECO:0000313" key="4">
    <source>
        <dbReference type="EMBL" id="MDI1437687.1"/>
    </source>
</evidence>
<dbReference type="Proteomes" id="UP001160301">
    <property type="component" value="Unassembled WGS sequence"/>
</dbReference>
<evidence type="ECO:0000256" key="2">
    <source>
        <dbReference type="PROSITE-ProRule" id="PRU00335"/>
    </source>
</evidence>
<organism evidence="4 5">
    <name type="scientific">Polyangium sorediatum</name>
    <dbReference type="NCBI Taxonomy" id="889274"/>
    <lineage>
        <taxon>Bacteria</taxon>
        <taxon>Pseudomonadati</taxon>
        <taxon>Myxococcota</taxon>
        <taxon>Polyangia</taxon>
        <taxon>Polyangiales</taxon>
        <taxon>Polyangiaceae</taxon>
        <taxon>Polyangium</taxon>
    </lineage>
</organism>
<name>A0ABT6PBP1_9BACT</name>
<dbReference type="Gene3D" id="1.10.357.10">
    <property type="entry name" value="Tetracycline Repressor, domain 2"/>
    <property type="match status" value="1"/>
</dbReference>
<dbReference type="Pfam" id="PF00440">
    <property type="entry name" value="TetR_N"/>
    <property type="match status" value="1"/>
</dbReference>
<sequence>MALPQGADHVLVHVVAAVVVLEHEGRAVGLGDVARGRADEAGDVVQRARGGEVLHDLHETAFGVAGFHGPFIVTQGGQALKNQELNRAAPPGRLGSGKHRARMAELLLLPLTLYRLVSIVSASDLRRRVGLRQLEVGLAARTYPSQKGKILEAAEKLVLARGIGNFKTDVLIEASGLSKGGFFYHFKSIDDLLFELGKKTTDGFYGEIEKVASKDANPVGRHIRAYIKVALLGSPSQRKRALAMSRIFFEVLLANPKVMSRLKRENSKAHRVLEDVFMNDQLPPLQIYLIQSAADGVWVNESLGITEISKKSKEALCNLLIAMTERPLNELLGTKSTSR</sequence>
<comment type="caution">
    <text evidence="4">The sequence shown here is derived from an EMBL/GenBank/DDBJ whole genome shotgun (WGS) entry which is preliminary data.</text>
</comment>
<dbReference type="PRINTS" id="PR00455">
    <property type="entry name" value="HTHTETR"/>
</dbReference>
<dbReference type="RefSeq" id="WP_136973411.1">
    <property type="nucleotide sequence ID" value="NZ_JARZHI010000159.1"/>
</dbReference>
<keyword evidence="1 2" id="KW-0238">DNA-binding</keyword>
<dbReference type="SUPFAM" id="SSF48498">
    <property type="entry name" value="Tetracyclin repressor-like, C-terminal domain"/>
    <property type="match status" value="1"/>
</dbReference>
<keyword evidence="5" id="KW-1185">Reference proteome</keyword>
<dbReference type="InterPro" id="IPR001647">
    <property type="entry name" value="HTH_TetR"/>
</dbReference>
<proteinExistence type="predicted"/>
<evidence type="ECO:0000313" key="5">
    <source>
        <dbReference type="Proteomes" id="UP001160301"/>
    </source>
</evidence>
<gene>
    <name evidence="4" type="ORF">QHF89_49725</name>
</gene>
<dbReference type="EMBL" id="JARZHI010000159">
    <property type="protein sequence ID" value="MDI1437687.1"/>
    <property type="molecule type" value="Genomic_DNA"/>
</dbReference>